<name>A0AAV5QH21_9ASCO</name>
<dbReference type="GO" id="GO:0042790">
    <property type="term" value="P:nucleolar large rRNA transcription by RNA polymerase I"/>
    <property type="evidence" value="ECO:0007669"/>
    <property type="project" value="TreeGrafter"/>
</dbReference>
<dbReference type="EMBL" id="BTFZ01000002">
    <property type="protein sequence ID" value="GMM33964.1"/>
    <property type="molecule type" value="Genomic_DNA"/>
</dbReference>
<organism evidence="3 4">
    <name type="scientific">Saccharomycopsis crataegensis</name>
    <dbReference type="NCBI Taxonomy" id="43959"/>
    <lineage>
        <taxon>Eukaryota</taxon>
        <taxon>Fungi</taxon>
        <taxon>Dikarya</taxon>
        <taxon>Ascomycota</taxon>
        <taxon>Saccharomycotina</taxon>
        <taxon>Saccharomycetes</taxon>
        <taxon>Saccharomycopsidaceae</taxon>
        <taxon>Saccharomycopsis</taxon>
    </lineage>
</organism>
<dbReference type="GO" id="GO:0070860">
    <property type="term" value="C:RNA polymerase I core factor complex"/>
    <property type="evidence" value="ECO:0007669"/>
    <property type="project" value="TreeGrafter"/>
</dbReference>
<dbReference type="PANTHER" id="PTHR28221">
    <property type="entry name" value="RNA POLYMERASE I-SPECIFIC TRANSCRIPTION INITIATION FACTOR RRN6"/>
    <property type="match status" value="1"/>
</dbReference>
<evidence type="ECO:0000313" key="4">
    <source>
        <dbReference type="Proteomes" id="UP001360560"/>
    </source>
</evidence>
<protein>
    <submittedName>
        <fullName evidence="3">Rrn6 protein</fullName>
    </submittedName>
</protein>
<evidence type="ECO:0000313" key="3">
    <source>
        <dbReference type="EMBL" id="GMM33964.1"/>
    </source>
</evidence>
<dbReference type="AlphaFoldDB" id="A0AAV5QH21"/>
<dbReference type="GO" id="GO:0001163">
    <property type="term" value="F:RNA polymerase I transcription regulatory region sequence-specific DNA binding"/>
    <property type="evidence" value="ECO:0007669"/>
    <property type="project" value="TreeGrafter"/>
</dbReference>
<dbReference type="GeneID" id="90071943"/>
<accession>A0AAV5QH21</accession>
<dbReference type="PANTHER" id="PTHR28221:SF2">
    <property type="entry name" value="RNA POLYMERASE I-SPECIFIC TRANSCRIPTION INITIATION FACTOR RRN6"/>
    <property type="match status" value="1"/>
</dbReference>
<keyword evidence="4" id="KW-1185">Reference proteome</keyword>
<feature type="compositionally biased region" description="Basic residues" evidence="1">
    <location>
        <begin position="816"/>
        <end position="827"/>
    </location>
</feature>
<feature type="region of interest" description="Disordered" evidence="1">
    <location>
        <begin position="798"/>
        <end position="827"/>
    </location>
</feature>
<dbReference type="Proteomes" id="UP001360560">
    <property type="component" value="Unassembled WGS sequence"/>
</dbReference>
<dbReference type="InterPro" id="IPR048535">
    <property type="entry name" value="RRN6_beta-prop"/>
</dbReference>
<gene>
    <name evidence="3" type="ORF">DASC09_012890</name>
</gene>
<proteinExistence type="predicted"/>
<dbReference type="InterPro" id="IPR019350">
    <property type="entry name" value="RNA_pol_I-sp_TIF_RRN6-like"/>
</dbReference>
<feature type="compositionally biased region" description="Low complexity" evidence="1">
    <location>
        <begin position="804"/>
        <end position="814"/>
    </location>
</feature>
<reference evidence="3 4" key="1">
    <citation type="journal article" date="2023" name="Elife">
        <title>Identification of key yeast species and microbe-microbe interactions impacting larval growth of Drosophila in the wild.</title>
        <authorList>
            <person name="Mure A."/>
            <person name="Sugiura Y."/>
            <person name="Maeda R."/>
            <person name="Honda K."/>
            <person name="Sakurai N."/>
            <person name="Takahashi Y."/>
            <person name="Watada M."/>
            <person name="Katoh T."/>
            <person name="Gotoh A."/>
            <person name="Gotoh Y."/>
            <person name="Taniguchi I."/>
            <person name="Nakamura K."/>
            <person name="Hayashi T."/>
            <person name="Katayama T."/>
            <person name="Uemura T."/>
            <person name="Hattori Y."/>
        </authorList>
    </citation>
    <scope>NUCLEOTIDE SEQUENCE [LARGE SCALE GENOMIC DNA]</scope>
    <source>
        <strain evidence="3 4">SC-9</strain>
    </source>
</reference>
<dbReference type="RefSeq" id="XP_064850964.1">
    <property type="nucleotide sequence ID" value="XM_064994892.1"/>
</dbReference>
<feature type="domain" description="RRN6 beta-propeller" evidence="2">
    <location>
        <begin position="101"/>
        <end position="388"/>
    </location>
</feature>
<evidence type="ECO:0000259" key="2">
    <source>
        <dbReference type="Pfam" id="PF10214"/>
    </source>
</evidence>
<sequence>MWPAKDDLGSKIIYGIDGYPLYSTENNGKGRWDFPKTQRDTRLFKVKYSSKRVVNEPDASNFRRSNALDSSFKHDLSQISAGLRKELLSESDNWDSHFIYDPSVGHLLMTSLLKQLRSEHCIRVVAFSSGSIANVAVLESGIDELSVGLPANNKPEAKVSVEYPRLGARMGIDVRSTIKQIEFPSNPNPTLVPSRFFAVRTEFEVFIFKVYPKYHVGPPEVKIELVGSIKSFEVRLDSFSDVTFNCWDLSQFAIIDKNGKWKTWVIKERNLKPLVDSPVFGNIGNSQDLSNWRKVIWGSSSNEILLFDRLNVHKVTCANGKTKTRNLFKPERKSQFLQIERCNDEPSELFILTSQKMMWVKLENDEFKIIMTWNHLLNPDDVSLRFSLNYDNYANSSRQFQAKNYDDGTNFSDSRRSYLVIIHSFIHSSNVFQRFEYSKDLNTHTMVGDPFLVKINLDTVVRDTLLLPVTLTGPHNAELNDIKEGGDMGPQFSHKYASFFQLSRGLGITRTLLSTNSCSTIYKYRDLDLNELITQKKIDIDNIVSTEIEEMVIRSNNFYKIFKPQANSNEIKGIHKTLFTRVSHKKKFNRDVQDLLPEENEIAFKSLSLFQRDVLRSVMINVFHTNSTENDNDMIESASQVEGQIRSILLKNVSNPEALTNVIKTVSTEFIYDLLSRMSNLTPDPFSSDSRKIETQEDDDHIDEYEDLQSQIDKEGYILEGFKMNKLHARVRLIVEQWDGDNEFSSTMNTSEKINIYNDETLLINTQKDNTVVDSQYERYSNFYSQTQTPQLMLSQPTALGSTLSQSKSKSLSQAPRKKKRKKGGFA</sequence>
<comment type="caution">
    <text evidence="3">The sequence shown here is derived from an EMBL/GenBank/DDBJ whole genome shotgun (WGS) entry which is preliminary data.</text>
</comment>
<dbReference type="GO" id="GO:0001179">
    <property type="term" value="F:RNA polymerase I general transcription initiation factor binding"/>
    <property type="evidence" value="ECO:0007669"/>
    <property type="project" value="TreeGrafter"/>
</dbReference>
<evidence type="ECO:0000256" key="1">
    <source>
        <dbReference type="SAM" id="MobiDB-lite"/>
    </source>
</evidence>
<dbReference type="Pfam" id="PF10214">
    <property type="entry name" value="Rrn6_beta-prop"/>
    <property type="match status" value="1"/>
</dbReference>